<name>A0A9Q0RZ47_9DIPT</name>
<reference evidence="7" key="1">
    <citation type="submission" date="2022-07" db="EMBL/GenBank/DDBJ databases">
        <authorList>
            <person name="Trinca V."/>
            <person name="Uliana J.V.C."/>
            <person name="Torres T.T."/>
            <person name="Ward R.J."/>
            <person name="Monesi N."/>
        </authorList>
    </citation>
    <scope>NUCLEOTIDE SEQUENCE</scope>
    <source>
        <strain evidence="7">HSMRA1968</strain>
        <tissue evidence="7">Whole embryos</tissue>
    </source>
</reference>
<evidence type="ECO:0000256" key="3">
    <source>
        <dbReference type="ARBA" id="ARBA00022833"/>
    </source>
</evidence>
<dbReference type="InterPro" id="IPR019787">
    <property type="entry name" value="Znf_PHD-finger"/>
</dbReference>
<dbReference type="Pfam" id="PF00628">
    <property type="entry name" value="PHD"/>
    <property type="match status" value="1"/>
</dbReference>
<dbReference type="InterPro" id="IPR011011">
    <property type="entry name" value="Znf_FYVE_PHD"/>
</dbReference>
<feature type="coiled-coil region" evidence="4">
    <location>
        <begin position="158"/>
        <end position="232"/>
    </location>
</feature>
<evidence type="ECO:0000313" key="8">
    <source>
        <dbReference type="Proteomes" id="UP001151699"/>
    </source>
</evidence>
<gene>
    <name evidence="7" type="ORF">Bhyg_12256</name>
</gene>
<accession>A0A9Q0RZ47</accession>
<protein>
    <recommendedName>
        <fullName evidence="6">Zinc finger PHD-type domain-containing protein</fullName>
    </recommendedName>
</protein>
<evidence type="ECO:0000259" key="6">
    <source>
        <dbReference type="SMART" id="SM00249"/>
    </source>
</evidence>
<dbReference type="InterPro" id="IPR001965">
    <property type="entry name" value="Znf_PHD"/>
</dbReference>
<keyword evidence="2" id="KW-0863">Zinc-finger</keyword>
<feature type="non-terminal residue" evidence="7">
    <location>
        <position position="1"/>
    </location>
</feature>
<dbReference type="OrthoDB" id="7765372at2759"/>
<dbReference type="SUPFAM" id="SSF57903">
    <property type="entry name" value="FYVE/PHD zinc finger"/>
    <property type="match status" value="1"/>
</dbReference>
<evidence type="ECO:0000313" key="7">
    <source>
        <dbReference type="EMBL" id="KAJ6639510.1"/>
    </source>
</evidence>
<feature type="region of interest" description="Disordered" evidence="5">
    <location>
        <begin position="31"/>
        <end position="120"/>
    </location>
</feature>
<dbReference type="SMART" id="SM00249">
    <property type="entry name" value="PHD"/>
    <property type="match status" value="1"/>
</dbReference>
<proteinExistence type="predicted"/>
<dbReference type="AlphaFoldDB" id="A0A9Q0RZ47"/>
<feature type="domain" description="Zinc finger PHD-type" evidence="6">
    <location>
        <begin position="116"/>
        <end position="156"/>
    </location>
</feature>
<dbReference type="InterPro" id="IPR013083">
    <property type="entry name" value="Znf_RING/FYVE/PHD"/>
</dbReference>
<dbReference type="GO" id="GO:0008270">
    <property type="term" value="F:zinc ion binding"/>
    <property type="evidence" value="ECO:0007669"/>
    <property type="project" value="UniProtKB-KW"/>
</dbReference>
<keyword evidence="8" id="KW-1185">Reference proteome</keyword>
<sequence length="249" mass="28687">MRNKRRHDSSEEESYAEFDNFYEDQIDFNATYSSDEQGYEDPLCSEPEVNSDFEDDPLRGDESYVDLNDPVEYDQGNFDEPDDDEYTNEVFVSDTESDTEEDSEDSNDTDENEAAGSKDDNLEMVQCDECGKWYHFQCVGVDSEIKNKDWCCEACEKLMKKLKDDAELKQRVEILERNLQTEMVDLKTELTATKIELAATKTELHILKTVTIANMEVQLSEIKLELNNLKGSAVVGEQVENNEQLQIEK</sequence>
<evidence type="ECO:0000256" key="2">
    <source>
        <dbReference type="ARBA" id="ARBA00022771"/>
    </source>
</evidence>
<evidence type="ECO:0000256" key="5">
    <source>
        <dbReference type="SAM" id="MobiDB-lite"/>
    </source>
</evidence>
<evidence type="ECO:0000256" key="1">
    <source>
        <dbReference type="ARBA" id="ARBA00022723"/>
    </source>
</evidence>
<comment type="caution">
    <text evidence="7">The sequence shown here is derived from an EMBL/GenBank/DDBJ whole genome shotgun (WGS) entry which is preliminary data.</text>
</comment>
<feature type="compositionally biased region" description="Acidic residues" evidence="5">
    <location>
        <begin position="69"/>
        <end position="87"/>
    </location>
</feature>
<feature type="compositionally biased region" description="Acidic residues" evidence="5">
    <location>
        <begin position="95"/>
        <end position="113"/>
    </location>
</feature>
<keyword evidence="4" id="KW-0175">Coiled coil</keyword>
<dbReference type="Proteomes" id="UP001151699">
    <property type="component" value="Chromosome X"/>
</dbReference>
<dbReference type="Gene3D" id="3.30.40.10">
    <property type="entry name" value="Zinc/RING finger domain, C3HC4 (zinc finger)"/>
    <property type="match status" value="1"/>
</dbReference>
<dbReference type="EMBL" id="WJQU01000003">
    <property type="protein sequence ID" value="KAJ6639510.1"/>
    <property type="molecule type" value="Genomic_DNA"/>
</dbReference>
<organism evidence="7 8">
    <name type="scientific">Pseudolycoriella hygida</name>
    <dbReference type="NCBI Taxonomy" id="35572"/>
    <lineage>
        <taxon>Eukaryota</taxon>
        <taxon>Metazoa</taxon>
        <taxon>Ecdysozoa</taxon>
        <taxon>Arthropoda</taxon>
        <taxon>Hexapoda</taxon>
        <taxon>Insecta</taxon>
        <taxon>Pterygota</taxon>
        <taxon>Neoptera</taxon>
        <taxon>Endopterygota</taxon>
        <taxon>Diptera</taxon>
        <taxon>Nematocera</taxon>
        <taxon>Sciaroidea</taxon>
        <taxon>Sciaridae</taxon>
        <taxon>Pseudolycoriella</taxon>
    </lineage>
</organism>
<keyword evidence="3" id="KW-0862">Zinc</keyword>
<evidence type="ECO:0000256" key="4">
    <source>
        <dbReference type="SAM" id="Coils"/>
    </source>
</evidence>
<keyword evidence="1" id="KW-0479">Metal-binding</keyword>